<gene>
    <name evidence="1" type="ORF">A3G53_02280</name>
</gene>
<organism evidence="1 2">
    <name type="scientific">Candidatus Nomurabacteria bacterium RIFCSPLOWO2_12_FULL_44_11</name>
    <dbReference type="NCBI Taxonomy" id="1801796"/>
    <lineage>
        <taxon>Bacteria</taxon>
        <taxon>Candidatus Nomuraibacteriota</taxon>
    </lineage>
</organism>
<protein>
    <submittedName>
        <fullName evidence="1">Uncharacterized protein</fullName>
    </submittedName>
</protein>
<dbReference type="AlphaFoldDB" id="A0A1F6Y4U7"/>
<sequence length="76" mass="8620">MWHHKSIEKFVTDRGLAPEIVQGIRERLDAVVDEDGLFSADLLDSTMDDSELARAFEQAFERDPSLRRAAFNQPAS</sequence>
<dbReference type="EMBL" id="MFVU01000027">
    <property type="protein sequence ID" value="OGJ01366.1"/>
    <property type="molecule type" value="Genomic_DNA"/>
</dbReference>
<proteinExistence type="predicted"/>
<reference evidence="1 2" key="1">
    <citation type="journal article" date="2016" name="Nat. Commun.">
        <title>Thousands of microbial genomes shed light on interconnected biogeochemical processes in an aquifer system.</title>
        <authorList>
            <person name="Anantharaman K."/>
            <person name="Brown C.T."/>
            <person name="Hug L.A."/>
            <person name="Sharon I."/>
            <person name="Castelle C.J."/>
            <person name="Probst A.J."/>
            <person name="Thomas B.C."/>
            <person name="Singh A."/>
            <person name="Wilkins M.J."/>
            <person name="Karaoz U."/>
            <person name="Brodie E.L."/>
            <person name="Williams K.H."/>
            <person name="Hubbard S.S."/>
            <person name="Banfield J.F."/>
        </authorList>
    </citation>
    <scope>NUCLEOTIDE SEQUENCE [LARGE SCALE GENOMIC DNA]</scope>
</reference>
<evidence type="ECO:0000313" key="2">
    <source>
        <dbReference type="Proteomes" id="UP000178645"/>
    </source>
</evidence>
<accession>A0A1F6Y4U7</accession>
<comment type="caution">
    <text evidence="1">The sequence shown here is derived from an EMBL/GenBank/DDBJ whole genome shotgun (WGS) entry which is preliminary data.</text>
</comment>
<dbReference type="Proteomes" id="UP000178645">
    <property type="component" value="Unassembled WGS sequence"/>
</dbReference>
<evidence type="ECO:0000313" key="1">
    <source>
        <dbReference type="EMBL" id="OGJ01366.1"/>
    </source>
</evidence>
<name>A0A1F6Y4U7_9BACT</name>